<sequence length="88" mass="10048">MHLTGCGMCKMHRMSYHSASSSTALRLALQFSRFLSFMIIVVVVVEVVVQQQESPGNQIRGCSKIKYKTDQRQFTFLVATFLQGREMK</sequence>
<accession>A0A136J0U5</accession>
<dbReference type="Proteomes" id="UP000070501">
    <property type="component" value="Unassembled WGS sequence"/>
</dbReference>
<keyword evidence="1" id="KW-0472">Membrane</keyword>
<evidence type="ECO:0000313" key="2">
    <source>
        <dbReference type="EMBL" id="KXJ90860.1"/>
    </source>
</evidence>
<keyword evidence="1" id="KW-0812">Transmembrane</keyword>
<protein>
    <submittedName>
        <fullName evidence="2">Uncharacterized protein</fullName>
    </submittedName>
</protein>
<evidence type="ECO:0000313" key="3">
    <source>
        <dbReference type="Proteomes" id="UP000070501"/>
    </source>
</evidence>
<feature type="transmembrane region" description="Helical" evidence="1">
    <location>
        <begin position="31"/>
        <end position="49"/>
    </location>
</feature>
<evidence type="ECO:0000256" key="1">
    <source>
        <dbReference type="SAM" id="Phobius"/>
    </source>
</evidence>
<proteinExistence type="predicted"/>
<dbReference type="InParanoid" id="A0A136J0U5"/>
<gene>
    <name evidence="2" type="ORF">Micbo1qcDRAFT_67637</name>
</gene>
<organism evidence="2 3">
    <name type="scientific">Microdochium bolleyi</name>
    <dbReference type="NCBI Taxonomy" id="196109"/>
    <lineage>
        <taxon>Eukaryota</taxon>
        <taxon>Fungi</taxon>
        <taxon>Dikarya</taxon>
        <taxon>Ascomycota</taxon>
        <taxon>Pezizomycotina</taxon>
        <taxon>Sordariomycetes</taxon>
        <taxon>Xylariomycetidae</taxon>
        <taxon>Xylariales</taxon>
        <taxon>Microdochiaceae</taxon>
        <taxon>Microdochium</taxon>
    </lineage>
</organism>
<keyword evidence="1" id="KW-1133">Transmembrane helix</keyword>
<dbReference type="AlphaFoldDB" id="A0A136J0U5"/>
<reference evidence="3" key="1">
    <citation type="submission" date="2016-02" db="EMBL/GenBank/DDBJ databases">
        <title>Draft genome sequence of Microdochium bolleyi, a fungal endophyte of beachgrass.</title>
        <authorList>
            <consortium name="DOE Joint Genome Institute"/>
            <person name="David A.S."/>
            <person name="May G."/>
            <person name="Haridas S."/>
            <person name="Lim J."/>
            <person name="Wang M."/>
            <person name="Labutti K."/>
            <person name="Lipzen A."/>
            <person name="Barry K."/>
            <person name="Grigoriev I.V."/>
        </authorList>
    </citation>
    <scope>NUCLEOTIDE SEQUENCE [LARGE SCALE GENOMIC DNA]</scope>
    <source>
        <strain evidence="3">J235TASD1</strain>
    </source>
</reference>
<keyword evidence="3" id="KW-1185">Reference proteome</keyword>
<name>A0A136J0U5_9PEZI</name>
<dbReference type="EMBL" id="KQ964251">
    <property type="protein sequence ID" value="KXJ90860.1"/>
    <property type="molecule type" value="Genomic_DNA"/>
</dbReference>